<dbReference type="InterPro" id="IPR036291">
    <property type="entry name" value="NAD(P)-bd_dom_sf"/>
</dbReference>
<evidence type="ECO:0000256" key="1">
    <source>
        <dbReference type="ARBA" id="ARBA00006484"/>
    </source>
</evidence>
<keyword evidence="5" id="KW-1185">Reference proteome</keyword>
<evidence type="ECO:0000313" key="4">
    <source>
        <dbReference type="EMBL" id="ACY17129.1"/>
    </source>
</evidence>
<protein>
    <submittedName>
        <fullName evidence="4">Short-chain dehydrogenase/reductase SDR</fullName>
    </submittedName>
</protein>
<comment type="similarity">
    <text evidence="1 3">Belongs to the short-chain dehydrogenases/reductases (SDR) family.</text>
</comment>
<accession>D0LRA1</accession>
<dbReference type="Proteomes" id="UP000001880">
    <property type="component" value="Chromosome"/>
</dbReference>
<gene>
    <name evidence="4" type="ordered locus">Hoch_4638</name>
</gene>
<dbReference type="GO" id="GO:0016020">
    <property type="term" value="C:membrane"/>
    <property type="evidence" value="ECO:0007669"/>
    <property type="project" value="TreeGrafter"/>
</dbReference>
<dbReference type="OrthoDB" id="9793825at2"/>
<dbReference type="RefSeq" id="WP_012829727.1">
    <property type="nucleotide sequence ID" value="NC_013440.1"/>
</dbReference>
<sequence length="238" mass="24660">MSTGLHGLICVVTGASSGIGAAIARALAGEGARVIGLARRHPALPLTRPPAPGEILAAQLDVTDEDAVRARFGELPELDVLIQAAGCGHFGALLDTASDTLRSLLDVHVLGSFLCAREAVRLMRAQQRPAEATRRGHILTIGSIASERRLPGCGAYTAAKSAQAALSRALADEARSAQVRVTHVHAGAVATPLWGEVTSADRARMMSAEELAAVIVSALSHPQLALEELTVLPETGVL</sequence>
<dbReference type="PANTHER" id="PTHR44196">
    <property type="entry name" value="DEHYDROGENASE/REDUCTASE SDR FAMILY MEMBER 7B"/>
    <property type="match status" value="1"/>
</dbReference>
<proteinExistence type="inferred from homology"/>
<organism evidence="4 5">
    <name type="scientific">Haliangium ochraceum (strain DSM 14365 / JCM 11303 / SMP-2)</name>
    <dbReference type="NCBI Taxonomy" id="502025"/>
    <lineage>
        <taxon>Bacteria</taxon>
        <taxon>Pseudomonadati</taxon>
        <taxon>Myxococcota</taxon>
        <taxon>Polyangia</taxon>
        <taxon>Haliangiales</taxon>
        <taxon>Kofleriaceae</taxon>
        <taxon>Haliangium</taxon>
    </lineage>
</organism>
<dbReference type="HOGENOM" id="CLU_010194_1_3_7"/>
<dbReference type="CDD" id="cd05233">
    <property type="entry name" value="SDR_c"/>
    <property type="match status" value="1"/>
</dbReference>
<dbReference type="PANTHER" id="PTHR44196:SF1">
    <property type="entry name" value="DEHYDROGENASE_REDUCTASE SDR FAMILY MEMBER 7B"/>
    <property type="match status" value="1"/>
</dbReference>
<dbReference type="KEGG" id="hoh:Hoch_4638"/>
<dbReference type="GO" id="GO:0016491">
    <property type="term" value="F:oxidoreductase activity"/>
    <property type="evidence" value="ECO:0007669"/>
    <property type="project" value="UniProtKB-KW"/>
</dbReference>
<evidence type="ECO:0000256" key="2">
    <source>
        <dbReference type="ARBA" id="ARBA00023002"/>
    </source>
</evidence>
<dbReference type="PRINTS" id="PR00080">
    <property type="entry name" value="SDRFAMILY"/>
</dbReference>
<evidence type="ECO:0000313" key="5">
    <source>
        <dbReference type="Proteomes" id="UP000001880"/>
    </source>
</evidence>
<dbReference type="STRING" id="502025.Hoch_4638"/>
<name>D0LRA1_HALO1</name>
<reference evidence="4 5" key="1">
    <citation type="journal article" date="2010" name="Stand. Genomic Sci.">
        <title>Complete genome sequence of Haliangium ochraceum type strain (SMP-2).</title>
        <authorList>
            <consortium name="US DOE Joint Genome Institute (JGI-PGF)"/>
            <person name="Ivanova N."/>
            <person name="Daum C."/>
            <person name="Lang E."/>
            <person name="Abt B."/>
            <person name="Kopitz M."/>
            <person name="Saunders E."/>
            <person name="Lapidus A."/>
            <person name="Lucas S."/>
            <person name="Glavina Del Rio T."/>
            <person name="Nolan M."/>
            <person name="Tice H."/>
            <person name="Copeland A."/>
            <person name="Cheng J.F."/>
            <person name="Chen F."/>
            <person name="Bruce D."/>
            <person name="Goodwin L."/>
            <person name="Pitluck S."/>
            <person name="Mavromatis K."/>
            <person name="Pati A."/>
            <person name="Mikhailova N."/>
            <person name="Chen A."/>
            <person name="Palaniappan K."/>
            <person name="Land M."/>
            <person name="Hauser L."/>
            <person name="Chang Y.J."/>
            <person name="Jeffries C.D."/>
            <person name="Detter J.C."/>
            <person name="Brettin T."/>
            <person name="Rohde M."/>
            <person name="Goker M."/>
            <person name="Bristow J."/>
            <person name="Markowitz V."/>
            <person name="Eisen J.A."/>
            <person name="Hugenholtz P."/>
            <person name="Kyrpides N.C."/>
            <person name="Klenk H.P."/>
        </authorList>
    </citation>
    <scope>NUCLEOTIDE SEQUENCE [LARGE SCALE GENOMIC DNA]</scope>
    <source>
        <strain evidence="5">DSM 14365 / CIP 107738 / JCM 11303 / AJ 13395 / SMP-2</strain>
    </source>
</reference>
<dbReference type="PRINTS" id="PR00081">
    <property type="entry name" value="GDHRDH"/>
</dbReference>
<dbReference type="Gene3D" id="3.40.50.720">
    <property type="entry name" value="NAD(P)-binding Rossmann-like Domain"/>
    <property type="match status" value="1"/>
</dbReference>
<dbReference type="Pfam" id="PF00106">
    <property type="entry name" value="adh_short"/>
    <property type="match status" value="1"/>
</dbReference>
<dbReference type="eggNOG" id="COG4221">
    <property type="taxonomic scope" value="Bacteria"/>
</dbReference>
<dbReference type="EMBL" id="CP001804">
    <property type="protein sequence ID" value="ACY17129.1"/>
    <property type="molecule type" value="Genomic_DNA"/>
</dbReference>
<dbReference type="AlphaFoldDB" id="D0LRA1"/>
<dbReference type="SUPFAM" id="SSF51735">
    <property type="entry name" value="NAD(P)-binding Rossmann-fold domains"/>
    <property type="match status" value="1"/>
</dbReference>
<keyword evidence="2" id="KW-0560">Oxidoreductase</keyword>
<dbReference type="InterPro" id="IPR002347">
    <property type="entry name" value="SDR_fam"/>
</dbReference>
<evidence type="ECO:0000256" key="3">
    <source>
        <dbReference type="RuleBase" id="RU000363"/>
    </source>
</evidence>